<sequence>MQIAGRSPASHPTNPLVNKQRESAAIRLPLPWLLILILLLIYSDFRRPSGGLLKSRSYGRRLGWRYF</sequence>
<dbReference type="Proteomes" id="UP001259587">
    <property type="component" value="Unassembled WGS sequence"/>
</dbReference>
<reference evidence="1" key="1">
    <citation type="submission" date="2023-07" db="EMBL/GenBank/DDBJ databases">
        <title>Sorghum-associated microbial communities from plants grown in Nebraska, USA.</title>
        <authorList>
            <person name="Schachtman D."/>
        </authorList>
    </citation>
    <scope>NUCLEOTIDE SEQUENCE</scope>
    <source>
        <strain evidence="1">BE56</strain>
    </source>
</reference>
<evidence type="ECO:0000313" key="2">
    <source>
        <dbReference type="Proteomes" id="UP001259587"/>
    </source>
</evidence>
<keyword evidence="2" id="KW-1185">Reference proteome</keyword>
<evidence type="ECO:0000313" key="1">
    <source>
        <dbReference type="EMBL" id="MDR6713597.1"/>
    </source>
</evidence>
<comment type="caution">
    <text evidence="1">The sequence shown here is derived from an EMBL/GenBank/DDBJ whole genome shotgun (WGS) entry which is preliminary data.</text>
</comment>
<dbReference type="EMBL" id="JAVDTH010000018">
    <property type="protein sequence ID" value="MDR6713597.1"/>
    <property type="molecule type" value="Genomic_DNA"/>
</dbReference>
<gene>
    <name evidence="1" type="ORF">J2W83_003209</name>
</gene>
<protein>
    <submittedName>
        <fullName evidence="1">Uncharacterized protein</fullName>
    </submittedName>
</protein>
<accession>A0ACC6K5B9</accession>
<name>A0ACC6K5B9_9PSED</name>
<organism evidence="1 2">
    <name type="scientific">Pseudomonas hunanensis</name>
    <dbReference type="NCBI Taxonomy" id="1247546"/>
    <lineage>
        <taxon>Bacteria</taxon>
        <taxon>Pseudomonadati</taxon>
        <taxon>Pseudomonadota</taxon>
        <taxon>Gammaproteobacteria</taxon>
        <taxon>Pseudomonadales</taxon>
        <taxon>Pseudomonadaceae</taxon>
        <taxon>Pseudomonas</taxon>
    </lineage>
</organism>
<proteinExistence type="predicted"/>